<dbReference type="SUPFAM" id="SSF52402">
    <property type="entry name" value="Adenine nucleotide alpha hydrolases-like"/>
    <property type="match status" value="2"/>
</dbReference>
<dbReference type="InterPro" id="IPR050128">
    <property type="entry name" value="Sulfate_adenylyltrnsfr_sub2"/>
</dbReference>
<dbReference type="EMBL" id="BK032675">
    <property type="protein sequence ID" value="DAF54221.1"/>
    <property type="molecule type" value="Genomic_DNA"/>
</dbReference>
<protein>
    <submittedName>
        <fullName evidence="2">Phosphoadenosine-phosphosulfate reductase</fullName>
    </submittedName>
</protein>
<name>A0A8S5ST44_9CAUD</name>
<dbReference type="Gene3D" id="3.40.50.620">
    <property type="entry name" value="HUPs"/>
    <property type="match status" value="1"/>
</dbReference>
<dbReference type="InterPro" id="IPR014729">
    <property type="entry name" value="Rossmann-like_a/b/a_fold"/>
</dbReference>
<dbReference type="PANTHER" id="PTHR43196:SF2">
    <property type="entry name" value="PHOSPHOADENOSINE PHOSPHOSULFATE REDUCTASE"/>
    <property type="match status" value="1"/>
</dbReference>
<dbReference type="Pfam" id="PF01507">
    <property type="entry name" value="PAPS_reduct"/>
    <property type="match status" value="2"/>
</dbReference>
<dbReference type="PANTHER" id="PTHR43196">
    <property type="entry name" value="SULFATE ADENYLYLTRANSFERASE SUBUNIT 2"/>
    <property type="match status" value="1"/>
</dbReference>
<feature type="domain" description="Phosphoadenosine phosphosulphate reductase" evidence="1">
    <location>
        <begin position="203"/>
        <end position="314"/>
    </location>
</feature>
<proteinExistence type="predicted"/>
<dbReference type="InterPro" id="IPR002500">
    <property type="entry name" value="PAPS_reduct_dom"/>
</dbReference>
<evidence type="ECO:0000313" key="2">
    <source>
        <dbReference type="EMBL" id="DAF54221.1"/>
    </source>
</evidence>
<sequence length="388" mass="44705">MPLEVKIGMTKTRIREWVKEYGTDGVYVSFSGGKDSTVLLHIVRELYPNIEPVFVDTGLEYPEIRKFVKSFENVTILHPKMRFDEVIKKYGYPIISKEVAECVYGARRFLDEQLRGGLSTNTDMKNYLEKQSLRKMTRGGADSKYRKLFKIGEYSNVPIRVGRPSGPPTKENKIQENIPDNDRSKFNCSKYAPLLDVDFRISHFCCNVMKKSPVHIYERKTGRKPITAQMASESQLRTQQWLANGCNGFNMKSPKSNPMSFWTEQDVLQYIHQNNIKIASVYGEVATENFCEQMSMFDDMTNVNFSTTGCKRTGCIFCGFGCHLEKESRWLRLKKTHPRQYEYCIGGGEYNGDGIWQPNSKGLGLGHCFDVLNEIYGEGFIKYKENWI</sequence>
<accession>A0A8S5ST44</accession>
<dbReference type="GO" id="GO:0003824">
    <property type="term" value="F:catalytic activity"/>
    <property type="evidence" value="ECO:0007669"/>
    <property type="project" value="InterPro"/>
</dbReference>
<reference evidence="2" key="1">
    <citation type="journal article" date="2021" name="Proc. Natl. Acad. Sci. U.S.A.">
        <title>A Catalog of Tens of Thousands of Viruses from Human Metagenomes Reveals Hidden Associations with Chronic Diseases.</title>
        <authorList>
            <person name="Tisza M.J."/>
            <person name="Buck C.B."/>
        </authorList>
    </citation>
    <scope>NUCLEOTIDE SEQUENCE</scope>
    <source>
        <strain evidence="2">Ct8hB11</strain>
    </source>
</reference>
<organism evidence="2">
    <name type="scientific">Siphoviridae sp. ct8hB11</name>
    <dbReference type="NCBI Taxonomy" id="2827790"/>
    <lineage>
        <taxon>Viruses</taxon>
        <taxon>Duplodnaviria</taxon>
        <taxon>Heunggongvirae</taxon>
        <taxon>Uroviricota</taxon>
        <taxon>Caudoviricetes</taxon>
    </lineage>
</organism>
<evidence type="ECO:0000259" key="1">
    <source>
        <dbReference type="Pfam" id="PF01507"/>
    </source>
</evidence>
<feature type="domain" description="Phosphoadenosine phosphosulphate reductase" evidence="1">
    <location>
        <begin position="27"/>
        <end position="74"/>
    </location>
</feature>